<name>A0A2T3ASC4_AMORE</name>
<protein>
    <submittedName>
        <fullName evidence="1">Uncharacterized protein</fullName>
    </submittedName>
</protein>
<dbReference type="InParanoid" id="A0A2T3ASC4"/>
<evidence type="ECO:0000313" key="2">
    <source>
        <dbReference type="Proteomes" id="UP000241818"/>
    </source>
</evidence>
<dbReference type="GeneID" id="36576495"/>
<evidence type="ECO:0000313" key="1">
    <source>
        <dbReference type="EMBL" id="PSS09275.1"/>
    </source>
</evidence>
<accession>A0A2T3ASC4</accession>
<dbReference type="AlphaFoldDB" id="A0A2T3ASC4"/>
<dbReference type="OrthoDB" id="3438909at2759"/>
<proteinExistence type="predicted"/>
<dbReference type="Proteomes" id="UP000241818">
    <property type="component" value="Unassembled WGS sequence"/>
</dbReference>
<organism evidence="1 2">
    <name type="scientific">Amorphotheca resinae ATCC 22711</name>
    <dbReference type="NCBI Taxonomy" id="857342"/>
    <lineage>
        <taxon>Eukaryota</taxon>
        <taxon>Fungi</taxon>
        <taxon>Dikarya</taxon>
        <taxon>Ascomycota</taxon>
        <taxon>Pezizomycotina</taxon>
        <taxon>Leotiomycetes</taxon>
        <taxon>Helotiales</taxon>
        <taxon>Amorphothecaceae</taxon>
        <taxon>Amorphotheca</taxon>
    </lineage>
</organism>
<dbReference type="RefSeq" id="XP_024717573.1">
    <property type="nucleotide sequence ID" value="XM_024868414.1"/>
</dbReference>
<dbReference type="EMBL" id="KZ679017">
    <property type="protein sequence ID" value="PSS09275.1"/>
    <property type="molecule type" value="Genomic_DNA"/>
</dbReference>
<reference evidence="1 2" key="1">
    <citation type="journal article" date="2018" name="New Phytol.">
        <title>Comparative genomics and transcriptomics depict ericoid mycorrhizal fungi as versatile saprotrophs and plant mutualists.</title>
        <authorList>
            <person name="Martino E."/>
            <person name="Morin E."/>
            <person name="Grelet G.A."/>
            <person name="Kuo A."/>
            <person name="Kohler A."/>
            <person name="Daghino S."/>
            <person name="Barry K.W."/>
            <person name="Cichocki N."/>
            <person name="Clum A."/>
            <person name="Dockter R.B."/>
            <person name="Hainaut M."/>
            <person name="Kuo R.C."/>
            <person name="LaButti K."/>
            <person name="Lindahl B.D."/>
            <person name="Lindquist E.A."/>
            <person name="Lipzen A."/>
            <person name="Khouja H.R."/>
            <person name="Magnuson J."/>
            <person name="Murat C."/>
            <person name="Ohm R.A."/>
            <person name="Singer S.W."/>
            <person name="Spatafora J.W."/>
            <person name="Wang M."/>
            <person name="Veneault-Fourrey C."/>
            <person name="Henrissat B."/>
            <person name="Grigoriev I.V."/>
            <person name="Martin F.M."/>
            <person name="Perotto S."/>
        </authorList>
    </citation>
    <scope>NUCLEOTIDE SEQUENCE [LARGE SCALE GENOMIC DNA]</scope>
    <source>
        <strain evidence="1 2">ATCC 22711</strain>
    </source>
</reference>
<gene>
    <name evidence="1" type="ORF">M430DRAFT_53800</name>
</gene>
<keyword evidence="2" id="KW-1185">Reference proteome</keyword>
<sequence length="296" mass="33508">MDHPRLSSPQCESQSDASSGIGYPAYFLEGFPEGTEIRQFTNILSVRKRSHDRHIALLQDKTQNPFLIFTDVPDSEFLKICEKTPRTSRTTRILYSWKTHTLILKIMPYIAHETAKEELKLCIGIQITTMGLGGELYPIGQTTIRFGDFTKEPDGGWARLSQNPNPSFVLEIGLSESSGRLVLDARGWLESTGSTVQIAVTIMVNRKKPEIVVQRWEIVPRVYSVRTRASHPPASCTQEVRSHYLNQTILVTGGLVIPFNKVVGRPANQPLEQDFVITRQDLEDLSRKVWTVQKFL</sequence>